<dbReference type="EMBL" id="JADBDZ010000001">
    <property type="protein sequence ID" value="MBE1534176.1"/>
    <property type="molecule type" value="Genomic_DNA"/>
</dbReference>
<evidence type="ECO:0000313" key="3">
    <source>
        <dbReference type="EMBL" id="MBE1534176.1"/>
    </source>
</evidence>
<reference evidence="3 4" key="1">
    <citation type="submission" date="2020-10" db="EMBL/GenBank/DDBJ databases">
        <title>Sequencing the genomes of 1000 actinobacteria strains.</title>
        <authorList>
            <person name="Klenk H.-P."/>
        </authorList>
    </citation>
    <scope>NUCLEOTIDE SEQUENCE [LARGE SCALE GENOMIC DNA]</scope>
    <source>
        <strain evidence="3 4">DSM 46744</strain>
    </source>
</reference>
<feature type="transmembrane region" description="Helical" evidence="2">
    <location>
        <begin position="145"/>
        <end position="169"/>
    </location>
</feature>
<keyword evidence="2" id="KW-1133">Transmembrane helix</keyword>
<proteinExistence type="predicted"/>
<feature type="compositionally biased region" description="Pro residues" evidence="1">
    <location>
        <begin position="7"/>
        <end position="35"/>
    </location>
</feature>
<feature type="compositionally biased region" description="Pro residues" evidence="1">
    <location>
        <begin position="45"/>
        <end position="56"/>
    </location>
</feature>
<keyword evidence="2" id="KW-0812">Transmembrane</keyword>
<dbReference type="Pfam" id="PF14110">
    <property type="entry name" value="DUF4282"/>
    <property type="match status" value="1"/>
</dbReference>
<dbReference type="Proteomes" id="UP000627838">
    <property type="component" value="Unassembled WGS sequence"/>
</dbReference>
<feature type="compositionally biased region" description="Low complexity" evidence="1">
    <location>
        <begin position="64"/>
        <end position="75"/>
    </location>
</feature>
<keyword evidence="2" id="KW-0472">Membrane</keyword>
<evidence type="ECO:0008006" key="5">
    <source>
        <dbReference type="Google" id="ProtNLM"/>
    </source>
</evidence>
<feature type="transmembrane region" description="Helical" evidence="2">
    <location>
        <begin position="115"/>
        <end position="139"/>
    </location>
</feature>
<evidence type="ECO:0000256" key="2">
    <source>
        <dbReference type="SAM" id="Phobius"/>
    </source>
</evidence>
<dbReference type="InterPro" id="IPR025557">
    <property type="entry name" value="DUF4282"/>
</dbReference>
<comment type="caution">
    <text evidence="3">The sequence shown here is derived from an EMBL/GenBank/DDBJ whole genome shotgun (WGS) entry which is preliminary data.</text>
</comment>
<accession>A0ABR9JUD0</accession>
<evidence type="ECO:0000256" key="1">
    <source>
        <dbReference type="SAM" id="MobiDB-lite"/>
    </source>
</evidence>
<organism evidence="3 4">
    <name type="scientific">Actinomadura algeriensis</name>
    <dbReference type="NCBI Taxonomy" id="1679523"/>
    <lineage>
        <taxon>Bacteria</taxon>
        <taxon>Bacillati</taxon>
        <taxon>Actinomycetota</taxon>
        <taxon>Actinomycetes</taxon>
        <taxon>Streptosporangiales</taxon>
        <taxon>Thermomonosporaceae</taxon>
        <taxon>Actinomadura</taxon>
    </lineage>
</organism>
<keyword evidence="4" id="KW-1185">Reference proteome</keyword>
<protein>
    <recommendedName>
        <fullName evidence="5">DUF4282 domain-containing protein</fullName>
    </recommendedName>
</protein>
<name>A0ABR9JUD0_9ACTN</name>
<feature type="region of interest" description="Disordered" evidence="1">
    <location>
        <begin position="1"/>
        <end position="89"/>
    </location>
</feature>
<dbReference type="RefSeq" id="WP_192760595.1">
    <property type="nucleotide sequence ID" value="NZ_JADBDZ010000001.1"/>
</dbReference>
<sequence length="190" mass="20496">MTNPSDPGLPPRPPAGGQPPGGPYGPPPPPHPQQQPPQHHGTGPIPVPNPRPPAAPPGQGHGQGPQHPNQTGPGPYATGPQPQPWVPPEQAEKGLLGALLDTNFNSLVTPKLIKAFYILSLLLVSLSALIIVAIGIWVFQLRNGWLVGLLIMLSAPVVWFFEAMLVRIFMEAIMTRFKSVEYLRVIKDKR</sequence>
<evidence type="ECO:0000313" key="4">
    <source>
        <dbReference type="Proteomes" id="UP000627838"/>
    </source>
</evidence>
<gene>
    <name evidence="3" type="ORF">H4W34_004009</name>
</gene>